<comment type="pathway">
    <text evidence="1">Protein modification; protein ubiquitination.</text>
</comment>
<dbReference type="GO" id="GO:0008270">
    <property type="term" value="F:zinc ion binding"/>
    <property type="evidence" value="ECO:0007669"/>
    <property type="project" value="UniProtKB-UniRule"/>
</dbReference>
<proteinExistence type="inferred from homology"/>
<comment type="similarity">
    <text evidence="1">Belongs to the E3 ubiquitin-protein ligase UBR1-like family.</text>
</comment>
<dbReference type="PANTHER" id="PTHR21497:SF24">
    <property type="entry name" value="E3 UBIQUITIN-PROTEIN LIGASE UBR1"/>
    <property type="match status" value="1"/>
</dbReference>
<evidence type="ECO:0000256" key="1">
    <source>
        <dbReference type="RuleBase" id="RU366018"/>
    </source>
</evidence>
<dbReference type="GO" id="GO:0005737">
    <property type="term" value="C:cytoplasm"/>
    <property type="evidence" value="ECO:0007669"/>
    <property type="project" value="TreeGrafter"/>
</dbReference>
<evidence type="ECO:0000256" key="2">
    <source>
        <dbReference type="SAM" id="MobiDB-lite"/>
    </source>
</evidence>
<accession>A0A183IVL3</accession>
<dbReference type="WBParaSite" id="SBAD_0000795101-mRNA-1">
    <property type="protein sequence ID" value="SBAD_0000795101-mRNA-1"/>
    <property type="gene ID" value="SBAD_0000795101"/>
</dbReference>
<keyword evidence="4" id="KW-1185">Reference proteome</keyword>
<feature type="region of interest" description="Disordered" evidence="2">
    <location>
        <begin position="78"/>
        <end position="103"/>
    </location>
</feature>
<comment type="catalytic activity">
    <reaction evidence="1">
        <text>S-ubiquitinyl-[E2 ubiquitin-conjugating enzyme]-L-cysteine + [acceptor protein]-L-lysine = [E2 ubiquitin-conjugating enzyme]-L-cysteine + N(6)-ubiquitinyl-[acceptor protein]-L-lysine.</text>
        <dbReference type="EC" id="2.3.2.27"/>
    </reaction>
</comment>
<keyword evidence="1" id="KW-0863">Zinc-finger</keyword>
<dbReference type="GO" id="GO:0016567">
    <property type="term" value="P:protein ubiquitination"/>
    <property type="evidence" value="ECO:0007669"/>
    <property type="project" value="UniProtKB-UniRule"/>
</dbReference>
<keyword evidence="1" id="KW-0862">Zinc</keyword>
<gene>
    <name evidence="3" type="ORF">SBAD_LOCUS7660</name>
</gene>
<sequence length="718" mass="82039">MILDLQFRWWYSENDLFVNLRNRIEKVAYLQHLETVSCRYRQILDASNYAHALKVGTAKLGDSLLSLLVRLHNRMAESDYRPPPSFPSSSEAGDTDAESASYGDGPHAIRRLLNRVCALDEACRTELESICNTLYACRSASSESMHLVKKKQMAKERQKRVMAQFAAKQQAVMSHYLKTVGSSSQTASSSSVSTDVMTGDRLSDYDTDVYECVICSQADSSCPKRPICLVASAQSTNIFKKCTLPPNFGFDTVLLRDAEKSRGSLDHFWHMKKEEKFKYSNLSCTDEYCFLDTESVFIQCCGHFVHKDCLDAYRDTLRSDQRPRHTTVLEVSHGEFLCPLCRQISNFCMPVLSAIEDRPCTFDDHSNDAMFSDLPSLLTCSVYEEIEDDIVPTSRTIMLGCMKRFNENVPYYQQSQCGFFCNLIRMNLALMAEFKEKLEKRNLHCTSLLLRFVSRLIQFYHSARAPFNVDEQMFLLTGLPSRAACTWQILQEQKRPFPLLMVDMELALVHASVLFMQNSKCERHFRALCQAFWNPLVVQICLGELCRLGVGLKVPTPSSKQNVVRCGSVTELMRYLLCFDMNNCTRLELFNTVTCTEKEEEEFMDSIVQSICVRSMEFLRIAALLKCLITGTSLPDRNLDDFQTLKRFCLLRDGERDLTLHSEYGPSAIERWFVQLTQLRASHPIKSLVRMFNDLPPGMGLFGSALSTPSGRRMFKYV</sequence>
<protein>
    <recommendedName>
        <fullName evidence="1">E3 ubiquitin-protein ligase</fullName>
        <ecNumber evidence="1">2.3.2.27</ecNumber>
    </recommendedName>
</protein>
<dbReference type="AlphaFoldDB" id="A0A183IVL3"/>
<keyword evidence="1" id="KW-0808">Transferase</keyword>
<reference evidence="5" key="1">
    <citation type="submission" date="2016-06" db="UniProtKB">
        <authorList>
            <consortium name="WormBaseParasite"/>
        </authorList>
    </citation>
    <scope>IDENTIFICATION</scope>
</reference>
<organism evidence="5">
    <name type="scientific">Soboliphyme baturini</name>
    <dbReference type="NCBI Taxonomy" id="241478"/>
    <lineage>
        <taxon>Eukaryota</taxon>
        <taxon>Metazoa</taxon>
        <taxon>Ecdysozoa</taxon>
        <taxon>Nematoda</taxon>
        <taxon>Enoplea</taxon>
        <taxon>Dorylaimia</taxon>
        <taxon>Dioctophymatida</taxon>
        <taxon>Dioctophymatoidea</taxon>
        <taxon>Soboliphymatidae</taxon>
        <taxon>Soboliphyme</taxon>
    </lineage>
</organism>
<dbReference type="OrthoDB" id="5852812at2759"/>
<keyword evidence="1" id="KW-0479">Metal-binding</keyword>
<comment type="function">
    <text evidence="1">Ubiquitin ligase protein which is a component of the N-end rule pathway. Recognizes and binds to proteins bearing specific N-terminal residues that are destabilizing according to the N-end rule, leading to their ubiquitination and subsequent degradation.</text>
</comment>
<evidence type="ECO:0000313" key="4">
    <source>
        <dbReference type="Proteomes" id="UP000270296"/>
    </source>
</evidence>
<dbReference type="InterPro" id="IPR039164">
    <property type="entry name" value="UBR1-like"/>
</dbReference>
<dbReference type="Proteomes" id="UP000270296">
    <property type="component" value="Unassembled WGS sequence"/>
</dbReference>
<dbReference type="GO" id="GO:0061630">
    <property type="term" value="F:ubiquitin protein ligase activity"/>
    <property type="evidence" value="ECO:0007669"/>
    <property type="project" value="UniProtKB-UniRule"/>
</dbReference>
<name>A0A183IVL3_9BILA</name>
<dbReference type="PANTHER" id="PTHR21497">
    <property type="entry name" value="UBIQUITIN LIGASE E3 ALPHA-RELATED"/>
    <property type="match status" value="1"/>
</dbReference>
<dbReference type="UniPathway" id="UPA00143"/>
<evidence type="ECO:0000313" key="3">
    <source>
        <dbReference type="EMBL" id="VDP13855.1"/>
    </source>
</evidence>
<keyword evidence="1" id="KW-0833">Ubl conjugation pathway</keyword>
<dbReference type="EMBL" id="UZAM01010824">
    <property type="protein sequence ID" value="VDP13855.1"/>
    <property type="molecule type" value="Genomic_DNA"/>
</dbReference>
<dbReference type="GO" id="GO:0000151">
    <property type="term" value="C:ubiquitin ligase complex"/>
    <property type="evidence" value="ECO:0007669"/>
    <property type="project" value="TreeGrafter"/>
</dbReference>
<evidence type="ECO:0000313" key="5">
    <source>
        <dbReference type="WBParaSite" id="SBAD_0000795101-mRNA-1"/>
    </source>
</evidence>
<dbReference type="EC" id="2.3.2.27" evidence="1"/>
<reference evidence="3 4" key="2">
    <citation type="submission" date="2018-11" db="EMBL/GenBank/DDBJ databases">
        <authorList>
            <consortium name="Pathogen Informatics"/>
        </authorList>
    </citation>
    <scope>NUCLEOTIDE SEQUENCE [LARGE SCALE GENOMIC DNA]</scope>
</reference>
<dbReference type="GO" id="GO:0071596">
    <property type="term" value="P:ubiquitin-dependent protein catabolic process via the N-end rule pathway"/>
    <property type="evidence" value="ECO:0007669"/>
    <property type="project" value="UniProtKB-UniRule"/>
</dbReference>